<dbReference type="InterPro" id="IPR000719">
    <property type="entry name" value="Prot_kinase_dom"/>
</dbReference>
<dbReference type="Proteomes" id="UP000825729">
    <property type="component" value="Unassembled WGS sequence"/>
</dbReference>
<keyword evidence="1" id="KW-0723">Serine/threonine-protein kinase</keyword>
<comment type="caution">
    <text evidence="8">The sequence shown here is derived from an EMBL/GenBank/DDBJ whole genome shotgun (WGS) entry which is preliminary data.</text>
</comment>
<dbReference type="SMART" id="SM00666">
    <property type="entry name" value="PB1"/>
    <property type="match status" value="1"/>
</dbReference>
<dbReference type="PROSITE" id="PS00108">
    <property type="entry name" value="PROTEIN_KINASE_ST"/>
    <property type="match status" value="1"/>
</dbReference>
<evidence type="ECO:0000313" key="9">
    <source>
        <dbReference type="Proteomes" id="UP000825729"/>
    </source>
</evidence>
<dbReference type="PROSITE" id="PS50011">
    <property type="entry name" value="PROTEIN_KINASE_DOM"/>
    <property type="match status" value="1"/>
</dbReference>
<protein>
    <recommendedName>
        <fullName evidence="7">Protein kinase domain-containing protein</fullName>
    </recommendedName>
</protein>
<dbReference type="AlphaFoldDB" id="A0AAV7FFV7"/>
<evidence type="ECO:0000256" key="4">
    <source>
        <dbReference type="ARBA" id="ARBA00022777"/>
    </source>
</evidence>
<sequence>MKETSNFREQTTRPTSPPKIKLLCSFNGAFKESPEWAGKLLYFGGQTRILAVDRSIGISRLLLKIAEQLRPKCHGVCIKYQLPDLDCSGERPLVSVVTDEDVLCMIKEHERVVPEGKNALIRLFVCDVPQSNQNGKKVSSTNLSVRMDGISASLQCQIRNYIRGSVNIGNLNSISDNDQTNQNGLYDVGNMQYCFSPGEQCLHCYSAWLSSKHGVLEVGLGRHNAYFGEFCNGSYASPPMGTPSFFGIESGRAILTDDILHPRIERGFSNHFSSCYDIHKKDYIDSPFYQSSYQNHRAPCSLIEPEENLTFERLYPSFQANSMWDDLSYSDLSNHETCYGSKCSHSPHVASDLTRENQEVHVTELIQENNIGAFLSSFSCNDLLLNCTSKLVKYPCDEQKEPMSCTAVNADGDLKKLSCESDQPSVDLSIKNLSMECTYSISSPSRGFNGCMSPSDDLSLRSQVEGKSDVLYEEAPCFASTAKFVTPVRSSSSGTSTIVEHQESDKKTRISCLDEAKKAKEKGSCCAPKIDGDACSSSSDLATQELQQIKNSDLEEIKQLGTGTYGTVFYGKWRGSDVAIKRIKPSCFTGGELEGKNRVIAEFWKEAILLGQLRHPNVVAFYGVVSKGPIMNLATITEYMVNGSLRQVLRKKDRTIDRRKRIIIAMDAAFGMEYLHEKNIVHFDLKSDNLLVNMRDPQRPVCKIGDLGLSKVKRRTTVSGGIRGTIQWMAPELLTDQNSMVTEKVDVYSFGIVMWELLTGDEPYSNMHSKDILAGVLKDVRPQVPNWCDPLWRSLMERCWSSDPNARPSFSEIAKELRSMAAAANISACTFSMRKGQLGSYWHLDGGTRNANSVQAGRWFGVKRRRQVGDSEWVRQSIKTQTFCWCFFDAKLKPKTLAASRELFTTPAWYTCS</sequence>
<keyword evidence="5 6" id="KW-0067">ATP-binding</keyword>
<dbReference type="InterPro" id="IPR001245">
    <property type="entry name" value="Ser-Thr/Tyr_kinase_cat_dom"/>
</dbReference>
<dbReference type="Gene3D" id="1.10.510.10">
    <property type="entry name" value="Transferase(Phosphotransferase) domain 1"/>
    <property type="match status" value="1"/>
</dbReference>
<dbReference type="InterPro" id="IPR008271">
    <property type="entry name" value="Ser/Thr_kinase_AS"/>
</dbReference>
<evidence type="ECO:0000256" key="5">
    <source>
        <dbReference type="ARBA" id="ARBA00022840"/>
    </source>
</evidence>
<dbReference type="PRINTS" id="PR00109">
    <property type="entry name" value="TYRKINASE"/>
</dbReference>
<dbReference type="InterPro" id="IPR050167">
    <property type="entry name" value="Ser_Thr_protein_kinase"/>
</dbReference>
<keyword evidence="4" id="KW-0418">Kinase</keyword>
<reference evidence="8 9" key="1">
    <citation type="submission" date="2021-07" db="EMBL/GenBank/DDBJ databases">
        <title>The Aristolochia fimbriata genome: insights into angiosperm evolution, floral development and chemical biosynthesis.</title>
        <authorList>
            <person name="Jiao Y."/>
        </authorList>
    </citation>
    <scope>NUCLEOTIDE SEQUENCE [LARGE SCALE GENOMIC DNA]</scope>
    <source>
        <strain evidence="8">IBCAS-2021</strain>
        <tissue evidence="8">Leaf</tissue>
    </source>
</reference>
<dbReference type="InterPro" id="IPR017441">
    <property type="entry name" value="Protein_kinase_ATP_BS"/>
</dbReference>
<dbReference type="InterPro" id="IPR000270">
    <property type="entry name" value="PB1_dom"/>
</dbReference>
<keyword evidence="2" id="KW-0808">Transferase</keyword>
<organism evidence="8 9">
    <name type="scientific">Aristolochia fimbriata</name>
    <name type="common">White veined hardy Dutchman's pipe vine</name>
    <dbReference type="NCBI Taxonomy" id="158543"/>
    <lineage>
        <taxon>Eukaryota</taxon>
        <taxon>Viridiplantae</taxon>
        <taxon>Streptophyta</taxon>
        <taxon>Embryophyta</taxon>
        <taxon>Tracheophyta</taxon>
        <taxon>Spermatophyta</taxon>
        <taxon>Magnoliopsida</taxon>
        <taxon>Magnoliidae</taxon>
        <taxon>Piperales</taxon>
        <taxon>Aristolochiaceae</taxon>
        <taxon>Aristolochia</taxon>
    </lineage>
</organism>
<feature type="binding site" evidence="6">
    <location>
        <position position="581"/>
    </location>
    <ligand>
        <name>ATP</name>
        <dbReference type="ChEBI" id="CHEBI:30616"/>
    </ligand>
</feature>
<keyword evidence="3 6" id="KW-0547">Nucleotide-binding</keyword>
<evidence type="ECO:0000259" key="7">
    <source>
        <dbReference type="PROSITE" id="PS50011"/>
    </source>
</evidence>
<feature type="domain" description="Protein kinase" evidence="7">
    <location>
        <begin position="554"/>
        <end position="821"/>
    </location>
</feature>
<evidence type="ECO:0000313" key="8">
    <source>
        <dbReference type="EMBL" id="KAG9459711.1"/>
    </source>
</evidence>
<dbReference type="PANTHER" id="PTHR23257:SF824">
    <property type="entry name" value="PROTEIN KINASE DOMAIN-CONTAINING PROTEIN"/>
    <property type="match status" value="1"/>
</dbReference>
<dbReference type="SMART" id="SM00220">
    <property type="entry name" value="S_TKc"/>
    <property type="match status" value="1"/>
</dbReference>
<dbReference type="EMBL" id="JAINDJ010000002">
    <property type="protein sequence ID" value="KAG9459711.1"/>
    <property type="molecule type" value="Genomic_DNA"/>
</dbReference>
<name>A0AAV7FFV7_ARIFI</name>
<accession>A0AAV7FFV7</accession>
<evidence type="ECO:0000256" key="6">
    <source>
        <dbReference type="PROSITE-ProRule" id="PRU10141"/>
    </source>
</evidence>
<dbReference type="InterPro" id="IPR011009">
    <property type="entry name" value="Kinase-like_dom_sf"/>
</dbReference>
<dbReference type="SUPFAM" id="SSF54277">
    <property type="entry name" value="CAD &amp; PB1 domains"/>
    <property type="match status" value="1"/>
</dbReference>
<evidence type="ECO:0000256" key="2">
    <source>
        <dbReference type="ARBA" id="ARBA00022679"/>
    </source>
</evidence>
<evidence type="ECO:0000256" key="1">
    <source>
        <dbReference type="ARBA" id="ARBA00022527"/>
    </source>
</evidence>
<dbReference type="Pfam" id="PF07714">
    <property type="entry name" value="PK_Tyr_Ser-Thr"/>
    <property type="match status" value="1"/>
</dbReference>
<dbReference type="Gene3D" id="3.30.200.20">
    <property type="entry name" value="Phosphorylase Kinase, domain 1"/>
    <property type="match status" value="1"/>
</dbReference>
<keyword evidence="9" id="KW-1185">Reference proteome</keyword>
<dbReference type="PANTHER" id="PTHR23257">
    <property type="entry name" value="SERINE-THREONINE PROTEIN KINASE"/>
    <property type="match status" value="1"/>
</dbReference>
<dbReference type="GO" id="GO:0005524">
    <property type="term" value="F:ATP binding"/>
    <property type="evidence" value="ECO:0007669"/>
    <property type="project" value="UniProtKB-UniRule"/>
</dbReference>
<dbReference type="GO" id="GO:0005737">
    <property type="term" value="C:cytoplasm"/>
    <property type="evidence" value="ECO:0007669"/>
    <property type="project" value="TreeGrafter"/>
</dbReference>
<dbReference type="PROSITE" id="PS00107">
    <property type="entry name" value="PROTEIN_KINASE_ATP"/>
    <property type="match status" value="1"/>
</dbReference>
<dbReference type="SUPFAM" id="SSF56112">
    <property type="entry name" value="Protein kinase-like (PK-like)"/>
    <property type="match status" value="1"/>
</dbReference>
<dbReference type="CDD" id="cd13999">
    <property type="entry name" value="STKc_MAP3K-like"/>
    <property type="match status" value="1"/>
</dbReference>
<proteinExistence type="predicted"/>
<gene>
    <name evidence="8" type="ORF">H6P81_004219</name>
</gene>
<dbReference type="GO" id="GO:0004674">
    <property type="term" value="F:protein serine/threonine kinase activity"/>
    <property type="evidence" value="ECO:0007669"/>
    <property type="project" value="UniProtKB-KW"/>
</dbReference>
<evidence type="ECO:0000256" key="3">
    <source>
        <dbReference type="ARBA" id="ARBA00022741"/>
    </source>
</evidence>
<dbReference type="GO" id="GO:0007165">
    <property type="term" value="P:signal transduction"/>
    <property type="evidence" value="ECO:0007669"/>
    <property type="project" value="TreeGrafter"/>
</dbReference>